<comment type="cofactor">
    <cofactor evidence="1">
        <name>heme</name>
        <dbReference type="ChEBI" id="CHEBI:30413"/>
    </cofactor>
</comment>
<proteinExistence type="inferred from homology"/>
<comment type="subcellular location">
    <subcellularLocation>
        <location evidence="2">Membrane</location>
    </subcellularLocation>
</comment>
<dbReference type="Gene3D" id="1.10.630.10">
    <property type="entry name" value="Cytochrome P450"/>
    <property type="match status" value="1"/>
</dbReference>
<dbReference type="Proteomes" id="UP000646827">
    <property type="component" value="Unassembled WGS sequence"/>
</dbReference>
<evidence type="ECO:0000256" key="6">
    <source>
        <dbReference type="ARBA" id="ARBA00022723"/>
    </source>
</evidence>
<evidence type="ECO:0000256" key="2">
    <source>
        <dbReference type="ARBA" id="ARBA00004370"/>
    </source>
</evidence>
<keyword evidence="7" id="KW-1133">Transmembrane helix</keyword>
<organism evidence="10 11">
    <name type="scientific">Circinella minor</name>
    <dbReference type="NCBI Taxonomy" id="1195481"/>
    <lineage>
        <taxon>Eukaryota</taxon>
        <taxon>Fungi</taxon>
        <taxon>Fungi incertae sedis</taxon>
        <taxon>Mucoromycota</taxon>
        <taxon>Mucoromycotina</taxon>
        <taxon>Mucoromycetes</taxon>
        <taxon>Mucorales</taxon>
        <taxon>Lichtheimiaceae</taxon>
        <taxon>Circinella</taxon>
    </lineage>
</organism>
<name>A0A8H7VPF0_9FUNG</name>
<dbReference type="Pfam" id="PF00067">
    <property type="entry name" value="p450"/>
    <property type="match status" value="1"/>
</dbReference>
<evidence type="ECO:0000256" key="9">
    <source>
        <dbReference type="ARBA" id="ARBA00023136"/>
    </source>
</evidence>
<gene>
    <name evidence="10" type="ORF">INT45_009395</name>
</gene>
<evidence type="ECO:0000256" key="1">
    <source>
        <dbReference type="ARBA" id="ARBA00001971"/>
    </source>
</evidence>
<comment type="similarity">
    <text evidence="3">Belongs to the cytochrome P450 family.</text>
</comment>
<comment type="caution">
    <text evidence="10">The sequence shown here is derived from an EMBL/GenBank/DDBJ whole genome shotgun (WGS) entry which is preliminary data.</text>
</comment>
<dbReference type="GO" id="GO:0005506">
    <property type="term" value="F:iron ion binding"/>
    <property type="evidence" value="ECO:0007669"/>
    <property type="project" value="InterPro"/>
</dbReference>
<sequence length="279" mass="31700">MNEIFHTEVLGGLEPGETKQIDDITGPMEKTLSYMFSLNFYGTESSLIDNKVLAQELMQVSRILMRAVPVYHIFPYPIADKIVKNFISADKHLDAILDQVTPVVNGIRSGNIPDDETSFISMLIKHPVSFHNGETNARSASNTALKIARTFCLTKMTLVHTNSFMMYELARRPELVQELREAIMKLDEKPTAKSLNQIPLIDSFLRELLRHKSHTFMHIRAAKKEILLSTGQVIPEGSILIAAVNDAQRDPEMTPMISDVPLNQFDPYRYLKGMKKRRK</sequence>
<dbReference type="PANTHER" id="PTHR46206">
    <property type="entry name" value="CYTOCHROME P450"/>
    <property type="match status" value="1"/>
</dbReference>
<dbReference type="GO" id="GO:0016020">
    <property type="term" value="C:membrane"/>
    <property type="evidence" value="ECO:0007669"/>
    <property type="project" value="UniProtKB-SubCell"/>
</dbReference>
<dbReference type="GO" id="GO:0004497">
    <property type="term" value="F:monooxygenase activity"/>
    <property type="evidence" value="ECO:0007669"/>
    <property type="project" value="UniProtKB-KW"/>
</dbReference>
<reference evidence="10 11" key="1">
    <citation type="submission" date="2020-12" db="EMBL/GenBank/DDBJ databases">
        <title>Metabolic potential, ecology and presence of endohyphal bacteria is reflected in genomic diversity of Mucoromycotina.</title>
        <authorList>
            <person name="Muszewska A."/>
            <person name="Okrasinska A."/>
            <person name="Steczkiewicz K."/>
            <person name="Drgas O."/>
            <person name="Orlowska M."/>
            <person name="Perlinska-Lenart U."/>
            <person name="Aleksandrzak-Piekarczyk T."/>
            <person name="Szatraj K."/>
            <person name="Zielenkiewicz U."/>
            <person name="Pilsyk S."/>
            <person name="Malc E."/>
            <person name="Mieczkowski P."/>
            <person name="Kruszewska J.S."/>
            <person name="Biernat P."/>
            <person name="Pawlowska J."/>
        </authorList>
    </citation>
    <scope>NUCLEOTIDE SEQUENCE [LARGE SCALE GENOMIC DNA]</scope>
    <source>
        <strain evidence="10 11">CBS 142.35</strain>
    </source>
</reference>
<keyword evidence="6" id="KW-0479">Metal-binding</keyword>
<dbReference type="AlphaFoldDB" id="A0A8H7VPF0"/>
<dbReference type="OrthoDB" id="1844152at2759"/>
<dbReference type="InterPro" id="IPR001128">
    <property type="entry name" value="Cyt_P450"/>
</dbReference>
<keyword evidence="5" id="KW-0812">Transmembrane</keyword>
<accession>A0A8H7VPF0</accession>
<evidence type="ECO:0000256" key="5">
    <source>
        <dbReference type="ARBA" id="ARBA00022692"/>
    </source>
</evidence>
<protein>
    <recommendedName>
        <fullName evidence="12">Cytochrome P450</fullName>
    </recommendedName>
</protein>
<evidence type="ECO:0000256" key="7">
    <source>
        <dbReference type="ARBA" id="ARBA00022989"/>
    </source>
</evidence>
<keyword evidence="11" id="KW-1185">Reference proteome</keyword>
<evidence type="ECO:0000256" key="4">
    <source>
        <dbReference type="ARBA" id="ARBA00022617"/>
    </source>
</evidence>
<dbReference type="GO" id="GO:0016705">
    <property type="term" value="F:oxidoreductase activity, acting on paired donors, with incorporation or reduction of molecular oxygen"/>
    <property type="evidence" value="ECO:0007669"/>
    <property type="project" value="InterPro"/>
</dbReference>
<evidence type="ECO:0000256" key="8">
    <source>
        <dbReference type="ARBA" id="ARBA00023033"/>
    </source>
</evidence>
<keyword evidence="8" id="KW-0503">Monooxygenase</keyword>
<dbReference type="PANTHER" id="PTHR46206:SF5">
    <property type="entry name" value="P450, PUTATIVE (EUROFUNG)-RELATED"/>
    <property type="match status" value="1"/>
</dbReference>
<evidence type="ECO:0000313" key="11">
    <source>
        <dbReference type="Proteomes" id="UP000646827"/>
    </source>
</evidence>
<dbReference type="GO" id="GO:0020037">
    <property type="term" value="F:heme binding"/>
    <property type="evidence" value="ECO:0007669"/>
    <property type="project" value="InterPro"/>
</dbReference>
<evidence type="ECO:0000256" key="3">
    <source>
        <dbReference type="ARBA" id="ARBA00010617"/>
    </source>
</evidence>
<dbReference type="InterPro" id="IPR036396">
    <property type="entry name" value="Cyt_P450_sf"/>
</dbReference>
<keyword evidence="9" id="KW-0472">Membrane</keyword>
<keyword evidence="4" id="KW-0408">Iron</keyword>
<keyword evidence="8" id="KW-0560">Oxidoreductase</keyword>
<evidence type="ECO:0008006" key="12">
    <source>
        <dbReference type="Google" id="ProtNLM"/>
    </source>
</evidence>
<keyword evidence="4" id="KW-0349">Heme</keyword>
<evidence type="ECO:0000313" key="10">
    <source>
        <dbReference type="EMBL" id="KAG2223943.1"/>
    </source>
</evidence>
<dbReference type="SUPFAM" id="SSF48264">
    <property type="entry name" value="Cytochrome P450"/>
    <property type="match status" value="1"/>
</dbReference>
<dbReference type="EMBL" id="JAEPRB010000052">
    <property type="protein sequence ID" value="KAG2223943.1"/>
    <property type="molecule type" value="Genomic_DNA"/>
</dbReference>